<sequence>MPDIRLSYDDLRGAVTNLEYVATQFEASGDTADACADATAHDQLAGRVREFADNWDDNRRKFTTAADDLAAAIEQVHDAFKAFDHDSASG</sequence>
<dbReference type="RefSeq" id="WP_086991135.1">
    <property type="nucleotide sequence ID" value="NZ_FUHU01000020.1"/>
</dbReference>
<accession>A0A1R4FAC5</accession>
<dbReference type="GeneID" id="303172250"/>
<proteinExistence type="predicted"/>
<dbReference type="AlphaFoldDB" id="A0A1R4FAC5"/>
<evidence type="ECO:0000313" key="2">
    <source>
        <dbReference type="Proteomes" id="UP000195787"/>
    </source>
</evidence>
<name>A0A1R4FAC5_9MICO</name>
<gene>
    <name evidence="1" type="ORF">CZ674_03395</name>
</gene>
<protein>
    <submittedName>
        <fullName evidence="1">Uncharacterized protein</fullName>
    </submittedName>
</protein>
<keyword evidence="2" id="KW-1185">Reference proteome</keyword>
<organism evidence="1 2">
    <name type="scientific">Agrococcus casei LMG 22410</name>
    <dbReference type="NCBI Taxonomy" id="1255656"/>
    <lineage>
        <taxon>Bacteria</taxon>
        <taxon>Bacillati</taxon>
        <taxon>Actinomycetota</taxon>
        <taxon>Actinomycetes</taxon>
        <taxon>Micrococcales</taxon>
        <taxon>Microbacteriaceae</taxon>
        <taxon>Agrococcus</taxon>
    </lineage>
</organism>
<dbReference type="OrthoDB" id="4828169at2"/>
<reference evidence="1 2" key="1">
    <citation type="submission" date="2017-02" db="EMBL/GenBank/DDBJ databases">
        <authorList>
            <person name="Peterson S.W."/>
        </authorList>
    </citation>
    <scope>NUCLEOTIDE SEQUENCE [LARGE SCALE GENOMIC DNA]</scope>
    <source>
        <strain evidence="1 2">LMG 22410</strain>
    </source>
</reference>
<dbReference type="Proteomes" id="UP000195787">
    <property type="component" value="Unassembled WGS sequence"/>
</dbReference>
<dbReference type="EMBL" id="FUHU01000020">
    <property type="protein sequence ID" value="SJM52793.1"/>
    <property type="molecule type" value="Genomic_DNA"/>
</dbReference>
<evidence type="ECO:0000313" key="1">
    <source>
        <dbReference type="EMBL" id="SJM52793.1"/>
    </source>
</evidence>